<keyword evidence="7 9" id="KW-0472">Membrane</keyword>
<dbReference type="RefSeq" id="WP_058480255.1">
    <property type="nucleotide sequence ID" value="NZ_CAAAIQ010000015.1"/>
</dbReference>
<dbReference type="Gene3D" id="3.10.580.10">
    <property type="entry name" value="CBS-domain"/>
    <property type="match status" value="1"/>
</dbReference>
<dbReference type="Pfam" id="PF01595">
    <property type="entry name" value="CNNM"/>
    <property type="match status" value="1"/>
</dbReference>
<evidence type="ECO:0000256" key="6">
    <source>
        <dbReference type="ARBA" id="ARBA00023122"/>
    </source>
</evidence>
<dbReference type="InterPro" id="IPR044751">
    <property type="entry name" value="Ion_transp-like_CBS"/>
</dbReference>
<dbReference type="SUPFAM" id="SSF56176">
    <property type="entry name" value="FAD-binding/transporter-associated domain-like"/>
    <property type="match status" value="1"/>
</dbReference>
<reference evidence="13 14" key="1">
    <citation type="submission" date="2015-11" db="EMBL/GenBank/DDBJ databases">
        <title>Genomic analysis of 38 Legionella species identifies large and diverse effector repertoires.</title>
        <authorList>
            <person name="Burstein D."/>
            <person name="Amaro F."/>
            <person name="Zusman T."/>
            <person name="Lifshitz Z."/>
            <person name="Cohen O."/>
            <person name="Gilbert J.A."/>
            <person name="Pupko T."/>
            <person name="Shuman H.A."/>
            <person name="Segal G."/>
        </authorList>
    </citation>
    <scope>NUCLEOTIDE SEQUENCE [LARGE SCALE GENOMIC DNA]</scope>
    <source>
        <strain evidence="13 14">ATCC 51914</strain>
    </source>
</reference>
<gene>
    <name evidence="13" type="ORF">Lwal_1554</name>
</gene>
<feature type="domain" description="CBS" evidence="11">
    <location>
        <begin position="222"/>
        <end position="281"/>
    </location>
</feature>
<feature type="transmembrane region" description="Helical" evidence="10">
    <location>
        <begin position="100"/>
        <end position="124"/>
    </location>
</feature>
<feature type="domain" description="CNNM transmembrane" evidence="12">
    <location>
        <begin position="1"/>
        <end position="203"/>
    </location>
</feature>
<keyword evidence="14" id="KW-1185">Reference proteome</keyword>
<evidence type="ECO:0000259" key="11">
    <source>
        <dbReference type="PROSITE" id="PS51371"/>
    </source>
</evidence>
<dbReference type="GO" id="GO:0005886">
    <property type="term" value="C:plasma membrane"/>
    <property type="evidence" value="ECO:0007669"/>
    <property type="project" value="UniProtKB-SubCell"/>
</dbReference>
<dbReference type="EMBL" id="LNZB01000038">
    <property type="protein sequence ID" value="KTD78784.1"/>
    <property type="molecule type" value="Genomic_DNA"/>
</dbReference>
<dbReference type="GO" id="GO:0050660">
    <property type="term" value="F:flavin adenine dinucleotide binding"/>
    <property type="evidence" value="ECO:0007669"/>
    <property type="project" value="InterPro"/>
</dbReference>
<keyword evidence="4" id="KW-0677">Repeat</keyword>
<dbReference type="InterPro" id="IPR005170">
    <property type="entry name" value="Transptr-assoc_dom"/>
</dbReference>
<evidence type="ECO:0000256" key="5">
    <source>
        <dbReference type="ARBA" id="ARBA00022989"/>
    </source>
</evidence>
<dbReference type="Pfam" id="PF03471">
    <property type="entry name" value="CorC_HlyC"/>
    <property type="match status" value="1"/>
</dbReference>
<keyword evidence="5 9" id="KW-1133">Transmembrane helix</keyword>
<comment type="subcellular location">
    <subcellularLocation>
        <location evidence="1">Cell membrane</location>
        <topology evidence="1">Multi-pass membrane protein</topology>
    </subcellularLocation>
</comment>
<dbReference type="SMART" id="SM00116">
    <property type="entry name" value="CBS"/>
    <property type="match status" value="2"/>
</dbReference>
<evidence type="ECO:0000256" key="9">
    <source>
        <dbReference type="PROSITE-ProRule" id="PRU01193"/>
    </source>
</evidence>
<evidence type="ECO:0000256" key="1">
    <source>
        <dbReference type="ARBA" id="ARBA00004651"/>
    </source>
</evidence>
<dbReference type="InterPro" id="IPR002550">
    <property type="entry name" value="CNNM"/>
</dbReference>
<evidence type="ECO:0000256" key="2">
    <source>
        <dbReference type="ARBA" id="ARBA00022475"/>
    </source>
</evidence>
<accession>A0A0W1AC83</accession>
<organism evidence="13 14">
    <name type="scientific">Legionella waltersii</name>
    <dbReference type="NCBI Taxonomy" id="66969"/>
    <lineage>
        <taxon>Bacteria</taxon>
        <taxon>Pseudomonadati</taxon>
        <taxon>Pseudomonadota</taxon>
        <taxon>Gammaproteobacteria</taxon>
        <taxon>Legionellales</taxon>
        <taxon>Legionellaceae</taxon>
        <taxon>Legionella</taxon>
    </lineage>
</organism>
<proteinExistence type="predicted"/>
<dbReference type="OrthoDB" id="9798188at2"/>
<dbReference type="PATRIC" id="fig|66969.6.peg.1695"/>
<dbReference type="PROSITE" id="PS51371">
    <property type="entry name" value="CBS"/>
    <property type="match status" value="1"/>
</dbReference>
<feature type="transmembrane region" description="Helical" evidence="10">
    <location>
        <begin position="136"/>
        <end position="158"/>
    </location>
</feature>
<dbReference type="InterPro" id="IPR046342">
    <property type="entry name" value="CBS_dom_sf"/>
</dbReference>
<dbReference type="InterPro" id="IPR016169">
    <property type="entry name" value="FAD-bd_PCMH_sub2"/>
</dbReference>
<comment type="caution">
    <text evidence="13">The sequence shown here is derived from an EMBL/GenBank/DDBJ whole genome shotgun (WGS) entry which is preliminary data.</text>
</comment>
<dbReference type="Pfam" id="PF00571">
    <property type="entry name" value="CBS"/>
    <property type="match status" value="2"/>
</dbReference>
<dbReference type="SMART" id="SM01091">
    <property type="entry name" value="CorC_HlyC"/>
    <property type="match status" value="1"/>
</dbReference>
<dbReference type="Proteomes" id="UP000054729">
    <property type="component" value="Unassembled WGS sequence"/>
</dbReference>
<protein>
    <submittedName>
        <fullName evidence="13">Metal ion transporter</fullName>
    </submittedName>
</protein>
<dbReference type="InterPro" id="IPR000644">
    <property type="entry name" value="CBS_dom"/>
</dbReference>
<evidence type="ECO:0000256" key="7">
    <source>
        <dbReference type="ARBA" id="ARBA00023136"/>
    </source>
</evidence>
<evidence type="ECO:0000256" key="3">
    <source>
        <dbReference type="ARBA" id="ARBA00022692"/>
    </source>
</evidence>
<dbReference type="CDD" id="cd04590">
    <property type="entry name" value="CBS_pair_CorC_HlyC_assoc"/>
    <property type="match status" value="1"/>
</dbReference>
<sequence>MYNILLIVVAVFLVLLNACFVAAEFGMVKLRSTRIPAIKEEYGFRGRILEHVHHKLDAYLSACQLGITLTSLGLGWIGEPAFADLLKPSFSFIGITSPHLITVSSFFIAFIIISFLHIVLGELMPKSIAIRQAEKISIWTAVPLYWFYWMMYPAIWLLNTCSNLLLSLIGLDISQKNEGFYSSEELKLILSGEQLHNEIKKEEREMLEHTLDFAELKVTEVMRPADEMIAIDVNQPFESIKEIILKHRYSRYPVVDSITKEIIGVVHVKNLFADLMLNKDIHSLTPYIMPVIKVAHNLPAMDLLRKFKTGMSHFALIYKFKSNLLGFVTLDNLLHVLIGRIKDEFHKTQVDWVKHADGTITAKGDCSIYSLERALDCDITLLPDEEELSTLYGLIITHHGKLPKEGELIQFTEFDALIVKVQDSFINQIKIIPKKECTDDVLE</sequence>
<keyword evidence="6 8" id="KW-0129">CBS domain</keyword>
<dbReference type="InterPro" id="IPR051676">
    <property type="entry name" value="UPF0053_domain"/>
</dbReference>
<dbReference type="InterPro" id="IPR036318">
    <property type="entry name" value="FAD-bd_PCMH-like_sf"/>
</dbReference>
<evidence type="ECO:0000256" key="4">
    <source>
        <dbReference type="ARBA" id="ARBA00022737"/>
    </source>
</evidence>
<dbReference type="AlphaFoldDB" id="A0A0W1AC83"/>
<evidence type="ECO:0000259" key="12">
    <source>
        <dbReference type="PROSITE" id="PS51846"/>
    </source>
</evidence>
<dbReference type="STRING" id="66969.Lwal_1554"/>
<name>A0A0W1AC83_9GAMM</name>
<dbReference type="PANTHER" id="PTHR43099:SF5">
    <property type="entry name" value="HLYC_CORC FAMILY TRANSPORTER"/>
    <property type="match status" value="1"/>
</dbReference>
<evidence type="ECO:0000256" key="10">
    <source>
        <dbReference type="SAM" id="Phobius"/>
    </source>
</evidence>
<evidence type="ECO:0000313" key="14">
    <source>
        <dbReference type="Proteomes" id="UP000054729"/>
    </source>
</evidence>
<dbReference type="SUPFAM" id="SSF54631">
    <property type="entry name" value="CBS-domain pair"/>
    <property type="match status" value="1"/>
</dbReference>
<keyword evidence="2" id="KW-1003">Cell membrane</keyword>
<evidence type="ECO:0000256" key="8">
    <source>
        <dbReference type="PROSITE-ProRule" id="PRU00703"/>
    </source>
</evidence>
<keyword evidence="3 9" id="KW-0812">Transmembrane</keyword>
<dbReference type="PANTHER" id="PTHR43099">
    <property type="entry name" value="UPF0053 PROTEIN YRKA"/>
    <property type="match status" value="1"/>
</dbReference>
<dbReference type="Gene3D" id="3.30.465.10">
    <property type="match status" value="1"/>
</dbReference>
<evidence type="ECO:0000313" key="13">
    <source>
        <dbReference type="EMBL" id="KTD78784.1"/>
    </source>
</evidence>
<dbReference type="PROSITE" id="PS51846">
    <property type="entry name" value="CNNM"/>
    <property type="match status" value="1"/>
</dbReference>